<dbReference type="InterPro" id="IPR050983">
    <property type="entry name" value="GST_Omega/HSP26"/>
</dbReference>
<dbReference type="PANTHER" id="PTHR43968">
    <property type="match status" value="1"/>
</dbReference>
<dbReference type="Gene3D" id="3.40.30.10">
    <property type="entry name" value="Glutaredoxin"/>
    <property type="match status" value="1"/>
</dbReference>
<evidence type="ECO:0000313" key="3">
    <source>
        <dbReference type="Proteomes" id="UP000626109"/>
    </source>
</evidence>
<feature type="domain" description="GST N-terminal" evidence="1">
    <location>
        <begin position="24"/>
        <end position="119"/>
    </location>
</feature>
<dbReference type="SUPFAM" id="SSF52833">
    <property type="entry name" value="Thioredoxin-like"/>
    <property type="match status" value="1"/>
</dbReference>
<evidence type="ECO:0000259" key="1">
    <source>
        <dbReference type="PROSITE" id="PS50404"/>
    </source>
</evidence>
<organism evidence="2 3">
    <name type="scientific">Polarella glacialis</name>
    <name type="common">Dinoflagellate</name>
    <dbReference type="NCBI Taxonomy" id="89957"/>
    <lineage>
        <taxon>Eukaryota</taxon>
        <taxon>Sar</taxon>
        <taxon>Alveolata</taxon>
        <taxon>Dinophyceae</taxon>
        <taxon>Suessiales</taxon>
        <taxon>Suessiaceae</taxon>
        <taxon>Polarella</taxon>
    </lineage>
</organism>
<reference evidence="2" key="1">
    <citation type="submission" date="2021-02" db="EMBL/GenBank/DDBJ databases">
        <authorList>
            <person name="Dougan E. K."/>
            <person name="Rhodes N."/>
            <person name="Thang M."/>
            <person name="Chan C."/>
        </authorList>
    </citation>
    <scope>NUCLEOTIDE SEQUENCE</scope>
</reference>
<dbReference type="PANTHER" id="PTHR43968:SF6">
    <property type="entry name" value="GLUTATHIONE S-TRANSFERASE OMEGA"/>
    <property type="match status" value="1"/>
</dbReference>
<dbReference type="GO" id="GO:0005737">
    <property type="term" value="C:cytoplasm"/>
    <property type="evidence" value="ECO:0007669"/>
    <property type="project" value="TreeGrafter"/>
</dbReference>
<proteinExistence type="predicted"/>
<dbReference type="Proteomes" id="UP000626109">
    <property type="component" value="Unassembled WGS sequence"/>
</dbReference>
<dbReference type="SUPFAM" id="SSF47616">
    <property type="entry name" value="GST C-terminal domain-like"/>
    <property type="match status" value="1"/>
</dbReference>
<gene>
    <name evidence="2" type="ORF">PGLA2088_LOCUS15781</name>
</gene>
<evidence type="ECO:0000313" key="2">
    <source>
        <dbReference type="EMBL" id="CAE8664988.1"/>
    </source>
</evidence>
<dbReference type="InterPro" id="IPR004045">
    <property type="entry name" value="Glutathione_S-Trfase_N"/>
</dbReference>
<dbReference type="Pfam" id="PF13409">
    <property type="entry name" value="GST_N_2"/>
    <property type="match status" value="1"/>
</dbReference>
<dbReference type="PROSITE" id="PS50404">
    <property type="entry name" value="GST_NTER"/>
    <property type="match status" value="1"/>
</dbReference>
<comment type="caution">
    <text evidence="2">The sequence shown here is derived from an EMBL/GenBank/DDBJ whole genome shotgun (WGS) entry which is preliminary data.</text>
</comment>
<dbReference type="Gene3D" id="1.20.1050.10">
    <property type="match status" value="1"/>
</dbReference>
<dbReference type="AlphaFoldDB" id="A0A813J4B6"/>
<name>A0A813J4B6_POLGL</name>
<protein>
    <recommendedName>
        <fullName evidence="1">GST N-terminal domain-containing protein</fullName>
    </recommendedName>
</protein>
<dbReference type="InterPro" id="IPR036282">
    <property type="entry name" value="Glutathione-S-Trfase_C_sf"/>
</dbReference>
<dbReference type="InterPro" id="IPR036249">
    <property type="entry name" value="Thioredoxin-like_sf"/>
</dbReference>
<sequence>MESTSQQQQGGSKRRRVSDEGSTTLLRLYRLPVSNCCSGVLAALRYKGLAFEDCEPPGAHYSDSLQQWRPGYGTAQYKEIVRMGSVPAVVLKSPGVGSFVLSESATICEWLEDRHASPALLPPAGEPERRARLRFVIRHHDLYLSPATKALFKYCDPRSRAGGDVSLAAALSELGVRLRQLEELADEFGGGPRGDEVFEGRAFTLVDCCLPITLLLPRQLQTTLEDRQMELGCVRTEGRLGRWLATVIEHPVLAPIVAEWRTATDAWISRKRSGRDDAFEEGWWNVGRQPMGSVESIPIDGAENAELEVRSE</sequence>
<dbReference type="EMBL" id="CAJNNW010019694">
    <property type="protein sequence ID" value="CAE8664988.1"/>
    <property type="molecule type" value="Genomic_DNA"/>
</dbReference>
<accession>A0A813J4B6</accession>
<dbReference type="CDD" id="cd00570">
    <property type="entry name" value="GST_N_family"/>
    <property type="match status" value="1"/>
</dbReference>